<evidence type="ECO:0000256" key="2">
    <source>
        <dbReference type="ARBA" id="ARBA00022692"/>
    </source>
</evidence>
<evidence type="ECO:0000256" key="7">
    <source>
        <dbReference type="SAM" id="Phobius"/>
    </source>
</evidence>
<dbReference type="InterPro" id="IPR053935">
    <property type="entry name" value="VKGC_lumenal_dom"/>
</dbReference>
<proteinExistence type="predicted"/>
<evidence type="ECO:0000256" key="4">
    <source>
        <dbReference type="ARBA" id="ARBA00023136"/>
    </source>
</evidence>
<feature type="transmembrane region" description="Helical" evidence="7">
    <location>
        <begin position="113"/>
        <end position="134"/>
    </location>
</feature>
<dbReference type="PANTHER" id="PTHR12639">
    <property type="entry name" value="VITAMIN K-DEPENDENT GAMMA-CARBOXYLASE"/>
    <property type="match status" value="1"/>
</dbReference>
<gene>
    <name evidence="9" type="ORF">E6C50_07595</name>
</gene>
<dbReference type="Proteomes" id="UP000307507">
    <property type="component" value="Unassembled WGS sequence"/>
</dbReference>
<evidence type="ECO:0000256" key="1">
    <source>
        <dbReference type="ARBA" id="ARBA00004127"/>
    </source>
</evidence>
<keyword evidence="2 7" id="KW-0812">Transmembrane</keyword>
<organism evidence="9 10">
    <name type="scientific">Flavobacterium supellecticarium</name>
    <dbReference type="NCBI Taxonomy" id="2565924"/>
    <lineage>
        <taxon>Bacteria</taxon>
        <taxon>Pseudomonadati</taxon>
        <taxon>Bacteroidota</taxon>
        <taxon>Flavobacteriia</taxon>
        <taxon>Flavobacteriales</taxon>
        <taxon>Flavobacteriaceae</taxon>
        <taxon>Flavobacterium</taxon>
    </lineage>
</organism>
<dbReference type="InterPro" id="IPR011020">
    <property type="entry name" value="HTTM-like"/>
</dbReference>
<feature type="domain" description="HTTM-like" evidence="8">
    <location>
        <begin position="9"/>
        <end position="268"/>
    </location>
</feature>
<keyword evidence="5" id="KW-1015">Disulfide bond</keyword>
<comment type="subcellular location">
    <subcellularLocation>
        <location evidence="1">Endomembrane system</location>
        <topology evidence="1">Multi-pass membrane protein</topology>
    </subcellularLocation>
</comment>
<feature type="transmembrane region" description="Helical" evidence="7">
    <location>
        <begin position="146"/>
        <end position="166"/>
    </location>
</feature>
<dbReference type="EMBL" id="SSNZ01000002">
    <property type="protein sequence ID" value="THF51619.1"/>
    <property type="molecule type" value="Genomic_DNA"/>
</dbReference>
<feature type="transmembrane region" description="Helical" evidence="7">
    <location>
        <begin position="68"/>
        <end position="101"/>
    </location>
</feature>
<dbReference type="GO" id="GO:0012505">
    <property type="term" value="C:endomembrane system"/>
    <property type="evidence" value="ECO:0007669"/>
    <property type="project" value="UniProtKB-SubCell"/>
</dbReference>
<name>A0A4S4A141_9FLAO</name>
<keyword evidence="3 7" id="KW-1133">Transmembrane helix</keyword>
<accession>A0A4S4A141</accession>
<feature type="transmembrane region" description="Helical" evidence="7">
    <location>
        <begin position="203"/>
        <end position="224"/>
    </location>
</feature>
<evidence type="ECO:0000256" key="6">
    <source>
        <dbReference type="ARBA" id="ARBA00023239"/>
    </source>
</evidence>
<evidence type="ECO:0000313" key="10">
    <source>
        <dbReference type="Proteomes" id="UP000307507"/>
    </source>
</evidence>
<dbReference type="Pfam" id="PF05090">
    <property type="entry name" value="HTTM"/>
    <property type="match status" value="1"/>
</dbReference>
<keyword evidence="6" id="KW-0456">Lyase</keyword>
<dbReference type="RefSeq" id="WP_136402603.1">
    <property type="nucleotide sequence ID" value="NZ_SSNZ01000002.1"/>
</dbReference>
<dbReference type="AlphaFoldDB" id="A0A4S4A141"/>
<feature type="transmembrane region" description="Helical" evidence="7">
    <location>
        <begin position="303"/>
        <end position="324"/>
    </location>
</feature>
<dbReference type="OrthoDB" id="341137at2"/>
<keyword evidence="10" id="KW-1185">Reference proteome</keyword>
<reference evidence="9 10" key="1">
    <citation type="submission" date="2019-04" db="EMBL/GenBank/DDBJ databases">
        <title>Flavobacterium sp. nov. isolated from construction timber.</title>
        <authorList>
            <person name="Lin S.-Y."/>
            <person name="Chang C.-T."/>
            <person name="Young C.-C."/>
        </authorList>
    </citation>
    <scope>NUCLEOTIDE SEQUENCE [LARGE SCALE GENOMIC DNA]</scope>
    <source>
        <strain evidence="9 10">CC-CTC003</strain>
    </source>
</reference>
<dbReference type="GO" id="GO:0019842">
    <property type="term" value="F:vitamin binding"/>
    <property type="evidence" value="ECO:0007669"/>
    <property type="project" value="TreeGrafter"/>
</dbReference>
<feature type="transmembrane region" description="Helical" evidence="7">
    <location>
        <begin position="20"/>
        <end position="37"/>
    </location>
</feature>
<evidence type="ECO:0000256" key="5">
    <source>
        <dbReference type="ARBA" id="ARBA00023157"/>
    </source>
</evidence>
<comment type="caution">
    <text evidence="9">The sequence shown here is derived from an EMBL/GenBank/DDBJ whole genome shotgun (WGS) entry which is preliminary data.</text>
</comment>
<evidence type="ECO:0000259" key="8">
    <source>
        <dbReference type="SMART" id="SM00752"/>
    </source>
</evidence>
<protein>
    <submittedName>
        <fullName evidence="9">HTTM domain-containing protein</fullName>
    </submittedName>
</protein>
<keyword evidence="4 7" id="KW-0472">Membrane</keyword>
<dbReference type="Pfam" id="PF22777">
    <property type="entry name" value="VKGC_lumenal_dom"/>
    <property type="match status" value="1"/>
</dbReference>
<feature type="transmembrane region" description="Helical" evidence="7">
    <location>
        <begin position="231"/>
        <end position="264"/>
    </location>
</feature>
<dbReference type="InterPro" id="IPR007782">
    <property type="entry name" value="VKG_COase"/>
</dbReference>
<evidence type="ECO:0000256" key="3">
    <source>
        <dbReference type="ARBA" id="ARBA00022989"/>
    </source>
</evidence>
<evidence type="ECO:0000313" key="9">
    <source>
        <dbReference type="EMBL" id="THF51619.1"/>
    </source>
</evidence>
<dbReference type="GO" id="GO:0008488">
    <property type="term" value="F:gamma-glutamyl carboxylase activity"/>
    <property type="evidence" value="ECO:0007669"/>
    <property type="project" value="InterPro"/>
</dbReference>
<sequence length="454" mass="53408">MKRFQDYLNRTTEAAPLATFRILFGTIMFVSLVRFVSKGWVKTLYIEPKFFFSYYGLEWIKPLGNFTYLIFLVCALSCVLITIGYRYRIAIILFFISFTYIELMDKTTYLNHYYFISAIAFILLFLPANVYYAMDARLKPELAFQKIPAWCIDCLKLMLGIVYFYAGLAKINSDWLYKAMPLQLWLKPQYDLPVLGFLFQQEWMPLVFSWAGMLYDLAIPFLLLYRKTRFIAFVLVVVFHSLTRILFPIGMFPFIMIGATLVFFKAKSHHKALQYLSIIFKINKTRFDNGKARFTTTLNGAAIRIKILICFFVLQLLFPLRYLLYPGALFWTEEGFRFSWRVMLMEKAGYTQFIVKDAVTGNSFYIDNSEFLTPFQEKQMAFQPDFIVEFARFIHDYYKQKGIHDPIVSVESFVTLNGRPSRIFINPTVNLAKEKDSFLPKHWIIPFEDESKGL</sequence>
<dbReference type="SMART" id="SM00752">
    <property type="entry name" value="HTTM"/>
    <property type="match status" value="1"/>
</dbReference>
<dbReference type="PANTHER" id="PTHR12639:SF7">
    <property type="entry name" value="HTTM DOMAIN-CONTAINING PROTEIN"/>
    <property type="match status" value="1"/>
</dbReference>
<dbReference type="InterPro" id="IPR053934">
    <property type="entry name" value="HTTM_dom"/>
</dbReference>